<organism evidence="8 9">
    <name type="scientific">Elysia marginata</name>
    <dbReference type="NCBI Taxonomy" id="1093978"/>
    <lineage>
        <taxon>Eukaryota</taxon>
        <taxon>Metazoa</taxon>
        <taxon>Spiralia</taxon>
        <taxon>Lophotrochozoa</taxon>
        <taxon>Mollusca</taxon>
        <taxon>Gastropoda</taxon>
        <taxon>Heterobranchia</taxon>
        <taxon>Euthyneura</taxon>
        <taxon>Panpulmonata</taxon>
        <taxon>Sacoglossa</taxon>
        <taxon>Placobranchoidea</taxon>
        <taxon>Plakobranchidae</taxon>
        <taxon>Elysia</taxon>
    </lineage>
</organism>
<keyword evidence="5 7" id="KW-0472">Membrane</keyword>
<dbReference type="AlphaFoldDB" id="A0AAV4GXD7"/>
<feature type="transmembrane region" description="Helical" evidence="7">
    <location>
        <begin position="88"/>
        <end position="105"/>
    </location>
</feature>
<sequence length="556" mass="60543">MTGVLRSLRLYWRQILVIVLPILLSPLAFPDSQTSTESKCLYLVLLTAIFWIVELLPIPVTSLLPVALRPVLGISAAKDGIKVFFNDTTMLLLGAITVAIALEVTMLHKRMAYMVLNWIGLQPRRLLFGIMLMSAFLSMWISNTAAASMMLPITKALLQRLYAGETGNDEKTEIENEKIESKASGKDGVLGENEDGKSSVIEIVVTAAAAAAAVVVVVVVVVVEVVTAAAAVVAVLVYRLGNKQEVELAARKVRHELDAMGPVRFNEKIVLAHFLVMVILWLTRRPGFITGWSAFFPDEGYMRDSTVAVAVAISLFIFTKERPAVFCFRLNGDDRAPRSVPSLLSWKDVSKKLPWGVIILIGGGSVLVDTIKVTGLSESVKPYMLALQSWPSWLVCLLVIVFTCLTTELCSNTVIAILILPLLKDLHYNNDDDLDDVDNDDNDDAVVFVAAAAAAADDDDDDNIEEYDGSAGLKILISDMLSMSVEITLVINRVRCNEDAADVDDDDGGGGDDDDDDGDDVDNIDGNKGDDGDDNDNDGGDCDWNSLKAFVMMLYC</sequence>
<feature type="transmembrane region" description="Helical" evidence="7">
    <location>
        <begin position="391"/>
        <end position="420"/>
    </location>
</feature>
<dbReference type="GO" id="GO:0015556">
    <property type="term" value="F:C4-dicarboxylate transmembrane transporter activity"/>
    <property type="evidence" value="ECO:0007669"/>
    <property type="project" value="UniProtKB-ARBA"/>
</dbReference>
<evidence type="ECO:0000256" key="1">
    <source>
        <dbReference type="ARBA" id="ARBA00004141"/>
    </source>
</evidence>
<evidence type="ECO:0000313" key="8">
    <source>
        <dbReference type="EMBL" id="GFR90092.1"/>
    </source>
</evidence>
<evidence type="ECO:0000256" key="2">
    <source>
        <dbReference type="ARBA" id="ARBA00006772"/>
    </source>
</evidence>
<feature type="transmembrane region" description="Helical" evidence="7">
    <location>
        <begin position="261"/>
        <end position="281"/>
    </location>
</feature>
<feature type="transmembrane region" description="Helical" evidence="7">
    <location>
        <begin position="126"/>
        <end position="151"/>
    </location>
</feature>
<feature type="compositionally biased region" description="Acidic residues" evidence="6">
    <location>
        <begin position="501"/>
        <end position="523"/>
    </location>
</feature>
<evidence type="ECO:0000256" key="3">
    <source>
        <dbReference type="ARBA" id="ARBA00022692"/>
    </source>
</evidence>
<evidence type="ECO:0000256" key="5">
    <source>
        <dbReference type="ARBA" id="ARBA00023136"/>
    </source>
</evidence>
<feature type="transmembrane region" description="Helical" evidence="7">
    <location>
        <begin position="41"/>
        <end position="68"/>
    </location>
</feature>
<dbReference type="EMBL" id="BMAT01001667">
    <property type="protein sequence ID" value="GFR90092.1"/>
    <property type="molecule type" value="Genomic_DNA"/>
</dbReference>
<dbReference type="GO" id="GO:0005310">
    <property type="term" value="F:dicarboxylic acid transmembrane transporter activity"/>
    <property type="evidence" value="ECO:0007669"/>
    <property type="project" value="UniProtKB-ARBA"/>
</dbReference>
<dbReference type="PANTHER" id="PTHR10283">
    <property type="entry name" value="SOLUTE CARRIER FAMILY 13 MEMBER"/>
    <property type="match status" value="1"/>
</dbReference>
<keyword evidence="4 7" id="KW-1133">Transmembrane helix</keyword>
<keyword evidence="3 7" id="KW-0812">Transmembrane</keyword>
<dbReference type="PANTHER" id="PTHR10283:SF82">
    <property type="entry name" value="SOLUTE CARRIER FAMILY 13 MEMBER 2"/>
    <property type="match status" value="1"/>
</dbReference>
<gene>
    <name evidence="8" type="ORF">ElyMa_000809100</name>
</gene>
<feature type="compositionally biased region" description="Acidic residues" evidence="6">
    <location>
        <begin position="531"/>
        <end position="541"/>
    </location>
</feature>
<keyword evidence="9" id="KW-1185">Reference proteome</keyword>
<evidence type="ECO:0000313" key="9">
    <source>
        <dbReference type="Proteomes" id="UP000762676"/>
    </source>
</evidence>
<dbReference type="InterPro" id="IPR001898">
    <property type="entry name" value="SLC13A/DASS"/>
</dbReference>
<comment type="similarity">
    <text evidence="2">Belongs to the SLC13A/DASS transporter (TC 2.A.47) family. NADC subfamily.</text>
</comment>
<feature type="transmembrane region" description="Helical" evidence="7">
    <location>
        <begin position="353"/>
        <end position="371"/>
    </location>
</feature>
<feature type="region of interest" description="Disordered" evidence="6">
    <location>
        <begin position="501"/>
        <end position="541"/>
    </location>
</feature>
<proteinExistence type="inferred from homology"/>
<reference evidence="8 9" key="1">
    <citation type="journal article" date="2021" name="Elife">
        <title>Chloroplast acquisition without the gene transfer in kleptoplastic sea slugs, Plakobranchus ocellatus.</title>
        <authorList>
            <person name="Maeda T."/>
            <person name="Takahashi S."/>
            <person name="Yoshida T."/>
            <person name="Shimamura S."/>
            <person name="Takaki Y."/>
            <person name="Nagai Y."/>
            <person name="Toyoda A."/>
            <person name="Suzuki Y."/>
            <person name="Arimoto A."/>
            <person name="Ishii H."/>
            <person name="Satoh N."/>
            <person name="Nishiyama T."/>
            <person name="Hasebe M."/>
            <person name="Maruyama T."/>
            <person name="Minagawa J."/>
            <person name="Obokata J."/>
            <person name="Shigenobu S."/>
        </authorList>
    </citation>
    <scope>NUCLEOTIDE SEQUENCE [LARGE SCALE GENOMIC DNA]</scope>
</reference>
<evidence type="ECO:0000256" key="7">
    <source>
        <dbReference type="SAM" id="Phobius"/>
    </source>
</evidence>
<dbReference type="Pfam" id="PF00939">
    <property type="entry name" value="Na_sulph_symp"/>
    <property type="match status" value="1"/>
</dbReference>
<name>A0AAV4GXD7_9GAST</name>
<evidence type="ECO:0000256" key="6">
    <source>
        <dbReference type="SAM" id="MobiDB-lite"/>
    </source>
</evidence>
<accession>A0AAV4GXD7</accession>
<protein>
    <submittedName>
        <fullName evidence="8">Solute carrier family 13 member</fullName>
    </submittedName>
</protein>
<comment type="subcellular location">
    <subcellularLocation>
        <location evidence="1">Membrane</location>
        <topology evidence="1">Multi-pass membrane protein</topology>
    </subcellularLocation>
</comment>
<evidence type="ECO:0000256" key="4">
    <source>
        <dbReference type="ARBA" id="ARBA00022989"/>
    </source>
</evidence>
<feature type="transmembrane region" description="Helical" evidence="7">
    <location>
        <begin position="12"/>
        <end position="29"/>
    </location>
</feature>
<feature type="transmembrane region" description="Helical" evidence="7">
    <location>
        <begin position="207"/>
        <end position="240"/>
    </location>
</feature>
<dbReference type="GO" id="GO:0005886">
    <property type="term" value="C:plasma membrane"/>
    <property type="evidence" value="ECO:0007669"/>
    <property type="project" value="TreeGrafter"/>
</dbReference>
<comment type="caution">
    <text evidence="8">The sequence shown here is derived from an EMBL/GenBank/DDBJ whole genome shotgun (WGS) entry which is preliminary data.</text>
</comment>
<dbReference type="Proteomes" id="UP000762676">
    <property type="component" value="Unassembled WGS sequence"/>
</dbReference>